<dbReference type="RefSeq" id="WP_134198357.1">
    <property type="nucleotide sequence ID" value="NZ_SOQZ01000001.1"/>
</dbReference>
<evidence type="ECO:0000313" key="4">
    <source>
        <dbReference type="EMBL" id="TDY13592.1"/>
    </source>
</evidence>
<keyword evidence="5" id="KW-1185">Reference proteome</keyword>
<gene>
    <name evidence="4" type="ORF">A8975_0185</name>
</gene>
<dbReference type="Gene3D" id="3.40.50.300">
    <property type="entry name" value="P-loop containing nucleotide triphosphate hydrolases"/>
    <property type="match status" value="1"/>
</dbReference>
<dbReference type="EMBL" id="SOQZ01000001">
    <property type="protein sequence ID" value="TDY13592.1"/>
    <property type="molecule type" value="Genomic_DNA"/>
</dbReference>
<protein>
    <submittedName>
        <fullName evidence="4">Sulfotransferase family protein</fullName>
    </submittedName>
</protein>
<dbReference type="SUPFAM" id="SSF52540">
    <property type="entry name" value="P-loop containing nucleoside triphosphate hydrolases"/>
    <property type="match status" value="1"/>
</dbReference>
<evidence type="ECO:0000259" key="3">
    <source>
        <dbReference type="Pfam" id="PF00685"/>
    </source>
</evidence>
<dbReference type="PANTHER" id="PTHR10605:SF56">
    <property type="entry name" value="BIFUNCTIONAL HEPARAN SULFATE N-DEACETYLASE_N-SULFOTRANSFERASE"/>
    <property type="match status" value="1"/>
</dbReference>
<evidence type="ECO:0000313" key="5">
    <source>
        <dbReference type="Proteomes" id="UP000294930"/>
    </source>
</evidence>
<sequence>MIIKKENSNYNIPDFLIVGGAKCGTTSLSQYLSKHSDIFIPKVKECRYLSKMTPNFNGPGDHVVNIEMTTSLKEYSDLFKKAKAGQFLCDASVDYLYYYKETISSINDLYKDEQPKIIILLRNPVKSAFSMYSHLKRDLRETLPLNQAISAQKDRQKNNWEWVWQYTEISKYYNQVKFYKDNIDKENLKIIIFEEFIKDPQKELKEILAFLGLEDQDLKGDKVHNKSGNAKSPFLQKIILNKSPLVMFIKKLIPRGLKQKVSQVNIEPVAISQEDIKLLKPYFVEDIVKLEKLLNKDLSLWHNN</sequence>
<reference evidence="4 5" key="1">
    <citation type="submission" date="2019-03" db="EMBL/GenBank/DDBJ databases">
        <title>Genomic Encyclopedia of Type Strains, Phase III (KMG-III): the genomes of soil and plant-associated and newly described type strains.</title>
        <authorList>
            <person name="Whitman W."/>
        </authorList>
    </citation>
    <scope>NUCLEOTIDE SEQUENCE [LARGE SCALE GENOMIC DNA]</scope>
    <source>
        <strain evidence="4 5">CGMCC 1.10957</strain>
    </source>
</reference>
<keyword evidence="2" id="KW-0325">Glycoprotein</keyword>
<dbReference type="InterPro" id="IPR000863">
    <property type="entry name" value="Sulfotransferase_dom"/>
</dbReference>
<dbReference type="PANTHER" id="PTHR10605">
    <property type="entry name" value="HEPARAN SULFATE SULFOTRANSFERASE"/>
    <property type="match status" value="1"/>
</dbReference>
<dbReference type="InterPro" id="IPR037359">
    <property type="entry name" value="NST/OST"/>
</dbReference>
<organism evidence="4 5">
    <name type="scientific">Meridianimaribacter flavus</name>
    <dbReference type="NCBI Taxonomy" id="571115"/>
    <lineage>
        <taxon>Bacteria</taxon>
        <taxon>Pseudomonadati</taxon>
        <taxon>Bacteroidota</taxon>
        <taxon>Flavobacteriia</taxon>
        <taxon>Flavobacteriales</taxon>
        <taxon>Flavobacteriaceae</taxon>
        <taxon>Meridianimaribacter</taxon>
    </lineage>
</organism>
<accession>A0ABY2G738</accession>
<proteinExistence type="predicted"/>
<comment type="caution">
    <text evidence="4">The sequence shown here is derived from an EMBL/GenBank/DDBJ whole genome shotgun (WGS) entry which is preliminary data.</text>
</comment>
<name>A0ABY2G738_9FLAO</name>
<dbReference type="Pfam" id="PF00685">
    <property type="entry name" value="Sulfotransfer_1"/>
    <property type="match status" value="1"/>
</dbReference>
<keyword evidence="1" id="KW-0808">Transferase</keyword>
<evidence type="ECO:0000256" key="1">
    <source>
        <dbReference type="ARBA" id="ARBA00022679"/>
    </source>
</evidence>
<dbReference type="InterPro" id="IPR027417">
    <property type="entry name" value="P-loop_NTPase"/>
</dbReference>
<evidence type="ECO:0000256" key="2">
    <source>
        <dbReference type="ARBA" id="ARBA00023180"/>
    </source>
</evidence>
<feature type="domain" description="Sulfotransferase" evidence="3">
    <location>
        <begin position="13"/>
        <end position="214"/>
    </location>
</feature>
<dbReference type="Proteomes" id="UP000294930">
    <property type="component" value="Unassembled WGS sequence"/>
</dbReference>